<comment type="caution">
    <text evidence="1">The sequence shown here is derived from an EMBL/GenBank/DDBJ whole genome shotgun (WGS) entry which is preliminary data.</text>
</comment>
<gene>
    <name evidence="1" type="ORF">N0F65_011725</name>
</gene>
<evidence type="ECO:0000313" key="1">
    <source>
        <dbReference type="EMBL" id="DAZ92891.1"/>
    </source>
</evidence>
<protein>
    <recommendedName>
        <fullName evidence="3">Transposase</fullName>
    </recommendedName>
</protein>
<reference evidence="1" key="2">
    <citation type="journal article" date="2023" name="Microbiol Resour">
        <title>Decontamination and Annotation of the Draft Genome Sequence of the Oomycete Lagenidium giganteum ARSEF 373.</title>
        <authorList>
            <person name="Morgan W.R."/>
            <person name="Tartar A."/>
        </authorList>
    </citation>
    <scope>NUCLEOTIDE SEQUENCE</scope>
    <source>
        <strain evidence="1">ARSEF 373</strain>
    </source>
</reference>
<evidence type="ECO:0008006" key="3">
    <source>
        <dbReference type="Google" id="ProtNLM"/>
    </source>
</evidence>
<dbReference type="EMBL" id="DAKRPA010000370">
    <property type="protein sequence ID" value="DAZ92891.1"/>
    <property type="molecule type" value="Genomic_DNA"/>
</dbReference>
<proteinExistence type="predicted"/>
<keyword evidence="2" id="KW-1185">Reference proteome</keyword>
<dbReference type="AlphaFoldDB" id="A0AAV2YFR3"/>
<sequence>MEPGWLRRPSSSVAREAVPIERRAFAAKMDSFYSYLEQLMFLVAGRRRGTFTRLSFHAAFLRHVVPKLNPWPFPRSIVVLDNARIHVYPELEHTTQQCGDVLLSSMTPCQDNISKPRARSAPVSLVDVWYQWYRRMPRVWVSGDRKKKSEFKMTVAY</sequence>
<evidence type="ECO:0000313" key="2">
    <source>
        <dbReference type="Proteomes" id="UP001146120"/>
    </source>
</evidence>
<name>A0AAV2YFR3_9STRA</name>
<accession>A0AAV2YFR3</accession>
<dbReference type="Proteomes" id="UP001146120">
    <property type="component" value="Unassembled WGS sequence"/>
</dbReference>
<reference evidence="1" key="1">
    <citation type="submission" date="2022-11" db="EMBL/GenBank/DDBJ databases">
        <authorList>
            <person name="Morgan W.R."/>
            <person name="Tartar A."/>
        </authorList>
    </citation>
    <scope>NUCLEOTIDE SEQUENCE</scope>
    <source>
        <strain evidence="1">ARSEF 373</strain>
    </source>
</reference>
<organism evidence="1 2">
    <name type="scientific">Lagenidium giganteum</name>
    <dbReference type="NCBI Taxonomy" id="4803"/>
    <lineage>
        <taxon>Eukaryota</taxon>
        <taxon>Sar</taxon>
        <taxon>Stramenopiles</taxon>
        <taxon>Oomycota</taxon>
        <taxon>Peronosporomycetes</taxon>
        <taxon>Pythiales</taxon>
        <taxon>Pythiaceae</taxon>
    </lineage>
</organism>